<dbReference type="InterPro" id="IPR014790">
    <property type="entry name" value="MutL_C"/>
</dbReference>
<dbReference type="GO" id="GO:0005524">
    <property type="term" value="F:ATP binding"/>
    <property type="evidence" value="ECO:0007669"/>
    <property type="project" value="InterPro"/>
</dbReference>
<keyword evidence="8" id="KW-0378">Hydrolase</keyword>
<dbReference type="GO" id="GO:0004519">
    <property type="term" value="F:endonuclease activity"/>
    <property type="evidence" value="ECO:0007669"/>
    <property type="project" value="UniProtKB-KW"/>
</dbReference>
<dbReference type="GO" id="GO:0030983">
    <property type="term" value="F:mismatched DNA binding"/>
    <property type="evidence" value="ECO:0007669"/>
    <property type="project" value="InterPro"/>
</dbReference>
<dbReference type="SUPFAM" id="SSF118116">
    <property type="entry name" value="DNA mismatch repair protein MutL"/>
    <property type="match status" value="1"/>
</dbReference>
<keyword evidence="4 5" id="KW-0234">DNA repair</keyword>
<dbReference type="InterPro" id="IPR036890">
    <property type="entry name" value="HATPase_C_sf"/>
</dbReference>
<organism evidence="8 9">
    <name type="scientific">Humisphaera borealis</name>
    <dbReference type="NCBI Taxonomy" id="2807512"/>
    <lineage>
        <taxon>Bacteria</taxon>
        <taxon>Pseudomonadati</taxon>
        <taxon>Planctomycetota</taxon>
        <taxon>Phycisphaerae</taxon>
        <taxon>Tepidisphaerales</taxon>
        <taxon>Tepidisphaeraceae</taxon>
        <taxon>Humisphaera</taxon>
    </lineage>
</organism>
<dbReference type="Gene3D" id="3.30.1370.100">
    <property type="entry name" value="MutL, C-terminal domain, regulatory subdomain"/>
    <property type="match status" value="1"/>
</dbReference>
<evidence type="ECO:0000259" key="7">
    <source>
        <dbReference type="SMART" id="SM01340"/>
    </source>
</evidence>
<dbReference type="Gene3D" id="3.30.230.10">
    <property type="match status" value="1"/>
</dbReference>
<accession>A0A7M2X3A4</accession>
<dbReference type="InterPro" id="IPR014762">
    <property type="entry name" value="DNA_mismatch_repair_CS"/>
</dbReference>
<dbReference type="InterPro" id="IPR042120">
    <property type="entry name" value="MutL_C_dimsub"/>
</dbReference>
<gene>
    <name evidence="5 8" type="primary">mutL</name>
    <name evidence="8" type="ORF">IPV69_09145</name>
</gene>
<proteinExistence type="inferred from homology"/>
<evidence type="ECO:0000313" key="9">
    <source>
        <dbReference type="Proteomes" id="UP000593765"/>
    </source>
</evidence>
<dbReference type="SMART" id="SM00853">
    <property type="entry name" value="MutL_C"/>
    <property type="match status" value="1"/>
</dbReference>
<dbReference type="Pfam" id="PF01119">
    <property type="entry name" value="DNA_mis_repair"/>
    <property type="match status" value="1"/>
</dbReference>
<dbReference type="GO" id="GO:0032300">
    <property type="term" value="C:mismatch repair complex"/>
    <property type="evidence" value="ECO:0007669"/>
    <property type="project" value="InterPro"/>
</dbReference>
<dbReference type="CDD" id="cd00782">
    <property type="entry name" value="MutL_Trans"/>
    <property type="match status" value="1"/>
</dbReference>
<dbReference type="InterPro" id="IPR014721">
    <property type="entry name" value="Ribsml_uS5_D2-typ_fold_subgr"/>
</dbReference>
<dbReference type="Gene3D" id="3.30.1540.20">
    <property type="entry name" value="MutL, C-terminal domain, dimerisation subdomain"/>
    <property type="match status" value="1"/>
</dbReference>
<dbReference type="EMBL" id="CP063458">
    <property type="protein sequence ID" value="QOV91501.1"/>
    <property type="molecule type" value="Genomic_DNA"/>
</dbReference>
<evidence type="ECO:0000256" key="4">
    <source>
        <dbReference type="ARBA" id="ARBA00023204"/>
    </source>
</evidence>
<keyword evidence="8" id="KW-0255">Endonuclease</keyword>
<dbReference type="Pfam" id="PF08676">
    <property type="entry name" value="MutL_C"/>
    <property type="match status" value="1"/>
</dbReference>
<feature type="domain" description="DNA mismatch repair protein S5" evidence="7">
    <location>
        <begin position="211"/>
        <end position="329"/>
    </location>
</feature>
<dbReference type="InterPro" id="IPR002099">
    <property type="entry name" value="MutL/Mlh/PMS"/>
</dbReference>
<dbReference type="PROSITE" id="PS00058">
    <property type="entry name" value="DNA_MISMATCH_REPAIR_1"/>
    <property type="match status" value="1"/>
</dbReference>
<dbReference type="SUPFAM" id="SSF54211">
    <property type="entry name" value="Ribosomal protein S5 domain 2-like"/>
    <property type="match status" value="1"/>
</dbReference>
<evidence type="ECO:0000256" key="2">
    <source>
        <dbReference type="ARBA" id="ARBA00021975"/>
    </source>
</evidence>
<evidence type="ECO:0000256" key="1">
    <source>
        <dbReference type="ARBA" id="ARBA00006082"/>
    </source>
</evidence>
<feature type="domain" description="MutL C-terminal dimerisation" evidence="6">
    <location>
        <begin position="473"/>
        <end position="615"/>
    </location>
</feature>
<reference evidence="8 9" key="1">
    <citation type="submission" date="2020-10" db="EMBL/GenBank/DDBJ databases">
        <title>Wide distribution of Phycisphaera-like planctomycetes from WD2101 soil group in peatlands and genome analysis of the first cultivated representative.</title>
        <authorList>
            <person name="Dedysh S.N."/>
            <person name="Beletsky A.V."/>
            <person name="Ivanova A."/>
            <person name="Kulichevskaya I.S."/>
            <person name="Suzina N.E."/>
            <person name="Philippov D.A."/>
            <person name="Rakitin A.L."/>
            <person name="Mardanov A.V."/>
            <person name="Ravin N.V."/>
        </authorList>
    </citation>
    <scope>NUCLEOTIDE SEQUENCE [LARGE SCALE GENOMIC DNA]</scope>
    <source>
        <strain evidence="8 9">M1803</strain>
    </source>
</reference>
<keyword evidence="3 5" id="KW-0227">DNA damage</keyword>
<dbReference type="InterPro" id="IPR020568">
    <property type="entry name" value="Ribosomal_Su5_D2-typ_SF"/>
</dbReference>
<dbReference type="Proteomes" id="UP000593765">
    <property type="component" value="Chromosome"/>
</dbReference>
<dbReference type="InterPro" id="IPR042121">
    <property type="entry name" value="MutL_C_regsub"/>
</dbReference>
<dbReference type="InterPro" id="IPR038973">
    <property type="entry name" value="MutL/Mlh/Pms-like"/>
</dbReference>
<dbReference type="PANTHER" id="PTHR10073">
    <property type="entry name" value="DNA MISMATCH REPAIR PROTEIN MLH, PMS, MUTL"/>
    <property type="match status" value="1"/>
</dbReference>
<evidence type="ECO:0000259" key="6">
    <source>
        <dbReference type="SMART" id="SM00853"/>
    </source>
</evidence>
<dbReference type="InterPro" id="IPR037198">
    <property type="entry name" value="MutL_C_sf"/>
</dbReference>
<dbReference type="PANTHER" id="PTHR10073:SF12">
    <property type="entry name" value="DNA MISMATCH REPAIR PROTEIN MLH1"/>
    <property type="match status" value="1"/>
</dbReference>
<dbReference type="SUPFAM" id="SSF55874">
    <property type="entry name" value="ATPase domain of HSP90 chaperone/DNA topoisomerase II/histidine kinase"/>
    <property type="match status" value="1"/>
</dbReference>
<dbReference type="AlphaFoldDB" id="A0A7M2X3A4"/>
<sequence length="660" mass="72314">MERRPIQQLSPGLINRIAAGEVIERPANVVKELVENAVDAGATQITIDVEDGGRALIRVIDNGGGIPPAELPLAFASHATSKLSSDEDLFRIMTMGFRGEALASIGSVSHSRILSRTAADDSAWEIHNRGGEITFPQAAAGNVGTCIEVRNLFFNTPARRKFIKGTSTEFGHIADMVTRLSLPQPHIAFKLTHNGRVTADLPAVASPVERWLTAWPSEFRDQKLDINCRDAELRIRGVVGLPELGRPTPKYQFVYLNGRHIRDKTIMHALREAFRGLMEPGRHPAAILMLDVPPGDVDVNVHPTKIEVRFRDSGRIYSLVLSGVREKVLASDLTPTAIPMKSDVDVARESQERLGVRQQLADYFKQQFSPAGVTPGVPQPMLPVGDPLGARVSSPAFGFGEPLARYAPSAAAIESPRAVGATMLSPGTESSSVPNAAPFVNESAEDARISRVPFALPSTTTVPPRAELPKASAIQLHNSYLVVQSDEGMLIIDQHALHERIMYEELLARVSRGPMESQRMLIPQVIDVSSSQAALLEQIQPVLQRMGIDVTAFGPQSVAVQAFPTFLDRLEPATFVRELLERGEQELLDMHQEELMHEVLDMMACKAAVKAGDPLTPQEIEALLARRDLVDRSSNCPHGRPTTLRLTLRDLEKQFKRTGF</sequence>
<dbReference type="GO" id="GO:0016887">
    <property type="term" value="F:ATP hydrolysis activity"/>
    <property type="evidence" value="ECO:0007669"/>
    <property type="project" value="InterPro"/>
</dbReference>
<dbReference type="NCBIfam" id="TIGR00585">
    <property type="entry name" value="mutl"/>
    <property type="match status" value="1"/>
</dbReference>
<dbReference type="HAMAP" id="MF_00149">
    <property type="entry name" value="DNA_mis_repair"/>
    <property type="match status" value="1"/>
</dbReference>
<comment type="function">
    <text evidence="5">This protein is involved in the repair of mismatches in DNA. It is required for dam-dependent methyl-directed DNA mismatch repair. May act as a 'molecular matchmaker', a protein that promotes the formation of a stable complex between two or more DNA-binding proteins in an ATP-dependent manner without itself being part of a final effector complex.</text>
</comment>
<keyword evidence="9" id="KW-1185">Reference proteome</keyword>
<evidence type="ECO:0000313" key="8">
    <source>
        <dbReference type="EMBL" id="QOV91501.1"/>
    </source>
</evidence>
<dbReference type="CDD" id="cd16926">
    <property type="entry name" value="HATPase_MutL-MLH-PMS-like"/>
    <property type="match status" value="1"/>
</dbReference>
<keyword evidence="8" id="KW-0540">Nuclease</keyword>
<name>A0A7M2X3A4_9BACT</name>
<comment type="similarity">
    <text evidence="1 5">Belongs to the DNA mismatch repair MutL/HexB family.</text>
</comment>
<dbReference type="Gene3D" id="3.30.565.10">
    <property type="entry name" value="Histidine kinase-like ATPase, C-terminal domain"/>
    <property type="match status" value="1"/>
</dbReference>
<dbReference type="KEGG" id="hbs:IPV69_09145"/>
<evidence type="ECO:0000256" key="5">
    <source>
        <dbReference type="HAMAP-Rule" id="MF_00149"/>
    </source>
</evidence>
<dbReference type="InterPro" id="IPR020667">
    <property type="entry name" value="DNA_mismatch_repair_MutL"/>
</dbReference>
<dbReference type="GO" id="GO:0006298">
    <property type="term" value="P:mismatch repair"/>
    <property type="evidence" value="ECO:0007669"/>
    <property type="project" value="UniProtKB-UniRule"/>
</dbReference>
<dbReference type="SMART" id="SM01340">
    <property type="entry name" value="DNA_mis_repair"/>
    <property type="match status" value="1"/>
</dbReference>
<evidence type="ECO:0000256" key="3">
    <source>
        <dbReference type="ARBA" id="ARBA00022763"/>
    </source>
</evidence>
<dbReference type="Pfam" id="PF02518">
    <property type="entry name" value="HATPase_c"/>
    <property type="match status" value="1"/>
</dbReference>
<dbReference type="GO" id="GO:0140664">
    <property type="term" value="F:ATP-dependent DNA damage sensor activity"/>
    <property type="evidence" value="ECO:0007669"/>
    <property type="project" value="InterPro"/>
</dbReference>
<dbReference type="FunFam" id="3.30.565.10:FF:000003">
    <property type="entry name" value="DNA mismatch repair endonuclease MutL"/>
    <property type="match status" value="1"/>
</dbReference>
<dbReference type="InterPro" id="IPR003594">
    <property type="entry name" value="HATPase_dom"/>
</dbReference>
<protein>
    <recommendedName>
        <fullName evidence="2 5">DNA mismatch repair protein MutL</fullName>
    </recommendedName>
</protein>
<dbReference type="InterPro" id="IPR013507">
    <property type="entry name" value="DNA_mismatch_S5_2-like"/>
</dbReference>
<dbReference type="RefSeq" id="WP_206294798.1">
    <property type="nucleotide sequence ID" value="NZ_CP063458.1"/>
</dbReference>